<accession>A0A7G6YCD5</accession>
<dbReference type="AlphaFoldDB" id="A0A7G6YCD5"/>
<sequence length="205" mass="21291">MLLTAAALALASGAPAQAAPDDGTAPIRGFLAQYGADGPTQDRLLAEYRAGGVWDSMSSSKQPVSTRSFTGTDGAYTVGTYADGSIAVTRMETPDPTASDRARGIGGCSVSGKVYSNCKIDTWVGVVSMAFRASYNLGTNQVTNAYGPEYTIVGACGASPSLSRPAGNMARLNIATQMCVLPYSTVFWLQLTVSGGSARVSWNDY</sequence>
<dbReference type="KEGG" id="lse:F1C12_14205"/>
<evidence type="ECO:0000313" key="3">
    <source>
        <dbReference type="Proteomes" id="UP000515511"/>
    </source>
</evidence>
<protein>
    <submittedName>
        <fullName evidence="2">Uncharacterized protein</fullName>
    </submittedName>
</protein>
<evidence type="ECO:0000256" key="1">
    <source>
        <dbReference type="SAM" id="SignalP"/>
    </source>
</evidence>
<feature type="signal peptide" evidence="1">
    <location>
        <begin position="1"/>
        <end position="18"/>
    </location>
</feature>
<organism evidence="2 3">
    <name type="scientific">Leifsonia shinshuensis</name>
    <dbReference type="NCBI Taxonomy" id="150026"/>
    <lineage>
        <taxon>Bacteria</taxon>
        <taxon>Bacillati</taxon>
        <taxon>Actinomycetota</taxon>
        <taxon>Actinomycetes</taxon>
        <taxon>Micrococcales</taxon>
        <taxon>Microbacteriaceae</taxon>
        <taxon>Leifsonia</taxon>
    </lineage>
</organism>
<dbReference type="EMBL" id="CP043641">
    <property type="protein sequence ID" value="QNE36150.1"/>
    <property type="molecule type" value="Genomic_DNA"/>
</dbReference>
<evidence type="ECO:0000313" key="2">
    <source>
        <dbReference type="EMBL" id="QNE36150.1"/>
    </source>
</evidence>
<dbReference type="RefSeq" id="WP_185275592.1">
    <property type="nucleotide sequence ID" value="NZ_CP043641.1"/>
</dbReference>
<dbReference type="Proteomes" id="UP000515511">
    <property type="component" value="Chromosome"/>
</dbReference>
<name>A0A7G6YCD5_9MICO</name>
<gene>
    <name evidence="2" type="ORF">F1C12_14205</name>
</gene>
<reference evidence="3" key="1">
    <citation type="submission" date="2019-09" db="EMBL/GenBank/DDBJ databases">
        <title>Antimicrobial potential of Antarctic Bacteria.</title>
        <authorList>
            <person name="Benaud N."/>
            <person name="Edwards R.J."/>
            <person name="Ferrari B.C."/>
        </authorList>
    </citation>
    <scope>NUCLEOTIDE SEQUENCE [LARGE SCALE GENOMIC DNA]</scope>
    <source>
        <strain evidence="3">INR9</strain>
    </source>
</reference>
<feature type="chain" id="PRO_5028804546" evidence="1">
    <location>
        <begin position="19"/>
        <end position="205"/>
    </location>
</feature>
<keyword evidence="1" id="KW-0732">Signal</keyword>
<proteinExistence type="predicted"/>